<evidence type="ECO:0000313" key="4">
    <source>
        <dbReference type="Proteomes" id="UP000249524"/>
    </source>
</evidence>
<reference evidence="3 4" key="1">
    <citation type="submission" date="2018-05" db="EMBL/GenBank/DDBJ databases">
        <authorList>
            <person name="Lanie J.A."/>
            <person name="Ng W.-L."/>
            <person name="Kazmierczak K.M."/>
            <person name="Andrzejewski T.M."/>
            <person name="Davidsen T.M."/>
            <person name="Wayne K.J."/>
            <person name="Tettelin H."/>
            <person name="Glass J.I."/>
            <person name="Rusch D."/>
            <person name="Podicherti R."/>
            <person name="Tsui H.-C.T."/>
            <person name="Winkler M.E."/>
        </authorList>
    </citation>
    <scope>NUCLEOTIDE SEQUENCE [LARGE SCALE GENOMIC DNA]</scope>
    <source>
        <strain evidence="3 4">BUT-10</strain>
    </source>
</reference>
<dbReference type="GO" id="GO:0015562">
    <property type="term" value="F:efflux transmembrane transporter activity"/>
    <property type="evidence" value="ECO:0007669"/>
    <property type="project" value="InterPro"/>
</dbReference>
<dbReference type="PANTHER" id="PTHR30203:SF24">
    <property type="entry name" value="BLR4935 PROTEIN"/>
    <property type="match status" value="1"/>
</dbReference>
<proteinExistence type="inferred from homology"/>
<dbReference type="SUPFAM" id="SSF56954">
    <property type="entry name" value="Outer membrane efflux proteins (OEP)"/>
    <property type="match status" value="1"/>
</dbReference>
<dbReference type="AlphaFoldDB" id="A0A328B8H7"/>
<organism evidence="3 4">
    <name type="scientific">Phenylobacterium kunshanense</name>
    <dbReference type="NCBI Taxonomy" id="1445034"/>
    <lineage>
        <taxon>Bacteria</taxon>
        <taxon>Pseudomonadati</taxon>
        <taxon>Pseudomonadota</taxon>
        <taxon>Alphaproteobacteria</taxon>
        <taxon>Caulobacterales</taxon>
        <taxon>Caulobacteraceae</taxon>
        <taxon>Phenylobacterium</taxon>
    </lineage>
</organism>
<comment type="caution">
    <text evidence="3">The sequence shown here is derived from an EMBL/GenBank/DDBJ whole genome shotgun (WGS) entry which is preliminary data.</text>
</comment>
<sequence length="419" mass="43796">MYPQNFRRPLTAVTLGLCALGVGVRTAHADPAPAFAELLAQSQATAPRLAEARADIARTQGLARQAAVFPNPTVGLQMENFSGSGPYRGTTLSETTATVQQPLELGGKRQARMAAGRAEVTAAQARARSAQVDYAFDLAVGYATAEAADRRMLLAQETLTLAQEDARIASALVDAGREAELRRLQAQAAVQAARAGLDEAKAARATAFGNLTALTGSPAPLTSVAASLLDSRAPLAPGLTPASATAAAFVAAQAEREAAARRLQIERRRAVPDVTVSFGFRRFEEADATAMIAGISVPLPLFDRNRGNIDAARAEISAADARLNAARLEAEAAVRVSETRIAAAETRVVAAREGERTAEEAYRLARVGYEAGKLPLVELVNARRALADARAQTIAAAVERIGAQAAQARLGGFATPGEQ</sequence>
<dbReference type="InterPro" id="IPR010131">
    <property type="entry name" value="MdtP/NodT-like"/>
</dbReference>
<name>A0A328B8H7_9CAUL</name>
<evidence type="ECO:0000313" key="3">
    <source>
        <dbReference type="EMBL" id="RAK63139.1"/>
    </source>
</evidence>
<dbReference type="OrthoDB" id="9791261at2"/>
<dbReference type="Proteomes" id="UP000249524">
    <property type="component" value="Unassembled WGS sequence"/>
</dbReference>
<dbReference type="InterPro" id="IPR003423">
    <property type="entry name" value="OMP_efflux"/>
</dbReference>
<protein>
    <submittedName>
        <fullName evidence="3">Transporter</fullName>
    </submittedName>
</protein>
<dbReference type="Pfam" id="PF02321">
    <property type="entry name" value="OEP"/>
    <property type="match status" value="2"/>
</dbReference>
<keyword evidence="4" id="KW-1185">Reference proteome</keyword>
<feature type="signal peptide" evidence="2">
    <location>
        <begin position="1"/>
        <end position="29"/>
    </location>
</feature>
<comment type="similarity">
    <text evidence="1">Belongs to the outer membrane factor (OMF) (TC 1.B.17) family.</text>
</comment>
<evidence type="ECO:0000256" key="1">
    <source>
        <dbReference type="ARBA" id="ARBA00007613"/>
    </source>
</evidence>
<dbReference type="RefSeq" id="WP_111277582.1">
    <property type="nucleotide sequence ID" value="NZ_QFYS01000009.1"/>
</dbReference>
<feature type="chain" id="PRO_5016285818" evidence="2">
    <location>
        <begin position="30"/>
        <end position="419"/>
    </location>
</feature>
<dbReference type="EMBL" id="QFYS01000009">
    <property type="protein sequence ID" value="RAK63139.1"/>
    <property type="molecule type" value="Genomic_DNA"/>
</dbReference>
<dbReference type="Gene3D" id="1.20.1600.10">
    <property type="entry name" value="Outer membrane efflux proteins (OEP)"/>
    <property type="match status" value="1"/>
</dbReference>
<evidence type="ECO:0000256" key="2">
    <source>
        <dbReference type="SAM" id="SignalP"/>
    </source>
</evidence>
<gene>
    <name evidence="3" type="ORF">DJ019_17890</name>
</gene>
<dbReference type="PANTHER" id="PTHR30203">
    <property type="entry name" value="OUTER MEMBRANE CATION EFFLUX PROTEIN"/>
    <property type="match status" value="1"/>
</dbReference>
<accession>A0A328B8H7</accession>
<keyword evidence="2" id="KW-0732">Signal</keyword>